<organism evidence="1">
    <name type="scientific">freshwater metagenome</name>
    <dbReference type="NCBI Taxonomy" id="449393"/>
    <lineage>
        <taxon>unclassified sequences</taxon>
        <taxon>metagenomes</taxon>
        <taxon>ecological metagenomes</taxon>
    </lineage>
</organism>
<proteinExistence type="predicted"/>
<accession>A0A6J7K6L5</accession>
<reference evidence="1" key="1">
    <citation type="submission" date="2020-05" db="EMBL/GenBank/DDBJ databases">
        <authorList>
            <person name="Chiriac C."/>
            <person name="Salcher M."/>
            <person name="Ghai R."/>
            <person name="Kavagutti S V."/>
        </authorList>
    </citation>
    <scope>NUCLEOTIDE SEQUENCE</scope>
</reference>
<evidence type="ECO:0000313" key="1">
    <source>
        <dbReference type="EMBL" id="CAB4950409.1"/>
    </source>
</evidence>
<gene>
    <name evidence="1" type="ORF">UFOPK3828_00345</name>
</gene>
<name>A0A6J7K6L5_9ZZZZ</name>
<protein>
    <submittedName>
        <fullName evidence="1">Unannotated protein</fullName>
    </submittedName>
</protein>
<sequence>MAETLNSIIAVIEYSATANFKEDLLRINSTKEAIKTAGVAPR</sequence>
<dbReference type="EMBL" id="CAFBNP010000040">
    <property type="protein sequence ID" value="CAB4950409.1"/>
    <property type="molecule type" value="Genomic_DNA"/>
</dbReference>
<dbReference type="AlphaFoldDB" id="A0A6J7K6L5"/>